<organism evidence="2 3">
    <name type="scientific">Aspergillus minisclerotigenes</name>
    <dbReference type="NCBI Taxonomy" id="656917"/>
    <lineage>
        <taxon>Eukaryota</taxon>
        <taxon>Fungi</taxon>
        <taxon>Dikarya</taxon>
        <taxon>Ascomycota</taxon>
        <taxon>Pezizomycotina</taxon>
        <taxon>Eurotiomycetes</taxon>
        <taxon>Eurotiomycetidae</taxon>
        <taxon>Eurotiales</taxon>
        <taxon>Aspergillaceae</taxon>
        <taxon>Aspergillus</taxon>
        <taxon>Aspergillus subgen. Circumdati</taxon>
    </lineage>
</organism>
<dbReference type="AlphaFoldDB" id="A0A5N6ISM0"/>
<proteinExistence type="predicted"/>
<keyword evidence="1" id="KW-0812">Transmembrane</keyword>
<name>A0A5N6ISM0_9EURO</name>
<dbReference type="EMBL" id="ML732845">
    <property type="protein sequence ID" value="KAB8269506.1"/>
    <property type="molecule type" value="Genomic_DNA"/>
</dbReference>
<keyword evidence="1" id="KW-0472">Membrane</keyword>
<gene>
    <name evidence="2" type="ORF">BDV30DRAFT_187582</name>
</gene>
<evidence type="ECO:0000313" key="2">
    <source>
        <dbReference type="EMBL" id="KAB8269506.1"/>
    </source>
</evidence>
<keyword evidence="1" id="KW-1133">Transmembrane helix</keyword>
<sequence>MAEAQQGQYEVILREKVCTQFPPTHEGVPIPHIWIYLPKDRIQTKKICILLVLVIALLDCGQARGLILLKSPLYEENCGVNKRFTN</sequence>
<accession>A0A5N6ISM0</accession>
<protein>
    <submittedName>
        <fullName evidence="2">Uncharacterized protein</fullName>
    </submittedName>
</protein>
<reference evidence="2 3" key="1">
    <citation type="submission" date="2019-04" db="EMBL/GenBank/DDBJ databases">
        <title>Fungal friends and foes A comparative genomics study of 23 Aspergillus species from section Flavi.</title>
        <authorList>
            <consortium name="DOE Joint Genome Institute"/>
            <person name="Kjaerbolling I."/>
            <person name="Vesth T.C."/>
            <person name="Frisvad J.C."/>
            <person name="Nybo J.L."/>
            <person name="Theobald S."/>
            <person name="Kildgaard S."/>
            <person name="Petersen T.I."/>
            <person name="Kuo A."/>
            <person name="Sato A."/>
            <person name="Lyhne E.K."/>
            <person name="Kogle M.E."/>
            <person name="Wiebenga A."/>
            <person name="Kun R.S."/>
            <person name="Lubbers R.J."/>
            <person name="Makela M.R."/>
            <person name="Barry K."/>
            <person name="Chovatia M."/>
            <person name="Clum A."/>
            <person name="Daum C."/>
            <person name="Haridas S."/>
            <person name="He G."/>
            <person name="LaButti K."/>
            <person name="Lipzen A."/>
            <person name="Mondo S."/>
            <person name="Pangilinan J."/>
            <person name="Riley R."/>
            <person name="Salamov A."/>
            <person name="Simmons B.A."/>
            <person name="Magnuson J.K."/>
            <person name="Henrissat B."/>
            <person name="Mortensen U.H."/>
            <person name="Larsen T.O."/>
            <person name="De vries R.P."/>
            <person name="Grigoriev I.V."/>
            <person name="Machida M."/>
            <person name="Baker S.E."/>
            <person name="Andersen M.R."/>
        </authorList>
    </citation>
    <scope>NUCLEOTIDE SEQUENCE [LARGE SCALE GENOMIC DNA]</scope>
    <source>
        <strain evidence="2 3">CBS 117635</strain>
    </source>
</reference>
<evidence type="ECO:0000256" key="1">
    <source>
        <dbReference type="SAM" id="Phobius"/>
    </source>
</evidence>
<keyword evidence="3" id="KW-1185">Reference proteome</keyword>
<evidence type="ECO:0000313" key="3">
    <source>
        <dbReference type="Proteomes" id="UP000326289"/>
    </source>
</evidence>
<feature type="transmembrane region" description="Helical" evidence="1">
    <location>
        <begin position="47"/>
        <end position="67"/>
    </location>
</feature>
<dbReference type="Proteomes" id="UP000326289">
    <property type="component" value="Unassembled WGS sequence"/>
</dbReference>